<reference evidence="9 10" key="1">
    <citation type="journal article" date="2013" name="Genome Announc.">
        <title>Draft genome sequences for three mercury-methylating, sulfate-reducing bacteria.</title>
        <authorList>
            <person name="Brown S.D."/>
            <person name="Hurt R.A.Jr."/>
            <person name="Gilmour C.C."/>
            <person name="Elias D.A."/>
        </authorList>
    </citation>
    <scope>NUCLEOTIDE SEQUENCE [LARGE SCALE GENOMIC DNA]</scope>
    <source>
        <strain evidence="9 10">DSM 16529</strain>
    </source>
</reference>
<dbReference type="Proteomes" id="UP000014975">
    <property type="component" value="Unassembled WGS sequence"/>
</dbReference>
<dbReference type="InterPro" id="IPR005648">
    <property type="entry name" value="FlgD"/>
</dbReference>
<feature type="domain" description="FlgD Tudor-like" evidence="8">
    <location>
        <begin position="84"/>
        <end position="218"/>
    </location>
</feature>
<dbReference type="Pfam" id="PF13860">
    <property type="entry name" value="FlgD_ig"/>
    <property type="match status" value="1"/>
</dbReference>
<comment type="similarity">
    <text evidence="1 5">Belongs to the FlgD family.</text>
</comment>
<dbReference type="InterPro" id="IPR025963">
    <property type="entry name" value="FLgD_Tudor"/>
</dbReference>
<dbReference type="STRING" id="1121439.dsat_2363"/>
<evidence type="ECO:0000313" key="9">
    <source>
        <dbReference type="EMBL" id="EPR35000.1"/>
    </source>
</evidence>
<keyword evidence="10" id="KW-1185">Reference proteome</keyword>
<dbReference type="Pfam" id="PF13861">
    <property type="entry name" value="FLgD_tudor"/>
    <property type="match status" value="1"/>
</dbReference>
<dbReference type="eggNOG" id="COG1843">
    <property type="taxonomic scope" value="Bacteria"/>
</dbReference>
<keyword evidence="9" id="KW-0282">Flagellum</keyword>
<dbReference type="PATRIC" id="fig|1121439.3.peg.756"/>
<feature type="region of interest" description="Disordered" evidence="6">
    <location>
        <begin position="222"/>
        <end position="254"/>
    </location>
</feature>
<evidence type="ECO:0000256" key="1">
    <source>
        <dbReference type="ARBA" id="ARBA00010577"/>
    </source>
</evidence>
<dbReference type="GO" id="GO:0044781">
    <property type="term" value="P:bacterial-type flagellum organization"/>
    <property type="evidence" value="ECO:0007669"/>
    <property type="project" value="UniProtKB-UniRule"/>
</dbReference>
<keyword evidence="3 5" id="KW-1005">Bacterial flagellum biogenesis</keyword>
<dbReference type="RefSeq" id="WP_020886249.1">
    <property type="nucleotide sequence ID" value="NZ_ATHI01000005.1"/>
</dbReference>
<evidence type="ECO:0000256" key="3">
    <source>
        <dbReference type="ARBA" id="ARBA00022795"/>
    </source>
</evidence>
<feature type="domain" description="FlgD/Vpr Ig-like" evidence="7">
    <location>
        <begin position="108"/>
        <end position="177"/>
    </location>
</feature>
<dbReference type="Pfam" id="PF03963">
    <property type="entry name" value="FlgD"/>
    <property type="match status" value="1"/>
</dbReference>
<evidence type="ECO:0000256" key="6">
    <source>
        <dbReference type="SAM" id="MobiDB-lite"/>
    </source>
</evidence>
<evidence type="ECO:0000256" key="5">
    <source>
        <dbReference type="RuleBase" id="RU362076"/>
    </source>
</evidence>
<feature type="compositionally biased region" description="Acidic residues" evidence="6">
    <location>
        <begin position="245"/>
        <end position="254"/>
    </location>
</feature>
<sequence>MAAYVDTTSYLNSMYSSSARESSSTELGKDAFLTLFVAQLKNQDPLNPMDDKEYVSQLAQFSSLEQLTNISSGMEGVAAMLAKMQQLSATSYIGMDVLAAGSGIHLAEGKSTEVRFVVPEDATNVTAHIYDKNGNIVRSVDMGGLSSGEYAFSWDGKDSDNSPCEDGAYDVAFTAEDANGEWLYVSTLVEGRVTGVFMESGAVMLNLSDGRSVALYDVHEVRTAKEKETAANEDDASDDSKDSSGDEDDLGEAA</sequence>
<proteinExistence type="inferred from homology"/>
<accession>S7TEI4</accession>
<evidence type="ECO:0000259" key="7">
    <source>
        <dbReference type="Pfam" id="PF13860"/>
    </source>
</evidence>
<dbReference type="AlphaFoldDB" id="S7TEI4"/>
<dbReference type="InterPro" id="IPR025965">
    <property type="entry name" value="FlgD/Vpr_Ig-like"/>
</dbReference>
<comment type="function">
    <text evidence="4 5">Required for flagellar hook formation. May act as a scaffolding protein.</text>
</comment>
<protein>
    <recommendedName>
        <fullName evidence="2 5">Basal-body rod modification protein FlgD</fullName>
    </recommendedName>
</protein>
<evidence type="ECO:0000256" key="2">
    <source>
        <dbReference type="ARBA" id="ARBA00016013"/>
    </source>
</evidence>
<gene>
    <name evidence="9" type="ORF">dsat_2363</name>
</gene>
<dbReference type="Gene3D" id="2.30.30.910">
    <property type="match status" value="1"/>
</dbReference>
<dbReference type="OrthoDB" id="9785233at2"/>
<comment type="caution">
    <text evidence="9">The sequence shown here is derived from an EMBL/GenBank/DDBJ whole genome shotgun (WGS) entry which is preliminary data.</text>
</comment>
<name>S7TEI4_9BACT</name>
<organism evidence="9 10">
    <name type="scientific">Alkalidesulfovibrio alkalitolerans DSM 16529</name>
    <dbReference type="NCBI Taxonomy" id="1121439"/>
    <lineage>
        <taxon>Bacteria</taxon>
        <taxon>Pseudomonadati</taxon>
        <taxon>Thermodesulfobacteriota</taxon>
        <taxon>Desulfovibrionia</taxon>
        <taxon>Desulfovibrionales</taxon>
        <taxon>Desulfovibrionaceae</taxon>
        <taxon>Alkalidesulfovibrio</taxon>
    </lineage>
</organism>
<dbReference type="Gene3D" id="2.60.40.4070">
    <property type="match status" value="1"/>
</dbReference>
<evidence type="ECO:0000256" key="4">
    <source>
        <dbReference type="ARBA" id="ARBA00024746"/>
    </source>
</evidence>
<evidence type="ECO:0000313" key="10">
    <source>
        <dbReference type="Proteomes" id="UP000014975"/>
    </source>
</evidence>
<keyword evidence="9" id="KW-0969">Cilium</keyword>
<evidence type="ECO:0000259" key="8">
    <source>
        <dbReference type="Pfam" id="PF13861"/>
    </source>
</evidence>
<dbReference type="EMBL" id="ATHI01000005">
    <property type="protein sequence ID" value="EPR35000.1"/>
    <property type="molecule type" value="Genomic_DNA"/>
</dbReference>
<keyword evidence="9" id="KW-0966">Cell projection</keyword>